<proteinExistence type="predicted"/>
<keyword evidence="3" id="KW-1185">Reference proteome</keyword>
<dbReference type="Proteomes" id="UP001381693">
    <property type="component" value="Unassembled WGS sequence"/>
</dbReference>
<comment type="caution">
    <text evidence="2">The sequence shown here is derived from an EMBL/GenBank/DDBJ whole genome shotgun (WGS) entry which is preliminary data.</text>
</comment>
<reference evidence="2 3" key="1">
    <citation type="submission" date="2023-11" db="EMBL/GenBank/DDBJ databases">
        <title>Halocaridina rubra genome assembly.</title>
        <authorList>
            <person name="Smith C."/>
        </authorList>
    </citation>
    <scope>NUCLEOTIDE SEQUENCE [LARGE SCALE GENOMIC DNA]</scope>
    <source>
        <strain evidence="2">EP-1</strain>
        <tissue evidence="2">Whole</tissue>
    </source>
</reference>
<evidence type="ECO:0000313" key="2">
    <source>
        <dbReference type="EMBL" id="KAK7014430.1"/>
    </source>
</evidence>
<feature type="compositionally biased region" description="Low complexity" evidence="1">
    <location>
        <begin position="60"/>
        <end position="77"/>
    </location>
</feature>
<evidence type="ECO:0000313" key="3">
    <source>
        <dbReference type="Proteomes" id="UP001381693"/>
    </source>
</evidence>
<name>A0AAN8WEQ4_HALRR</name>
<accession>A0AAN8WEQ4</accession>
<evidence type="ECO:0000256" key="1">
    <source>
        <dbReference type="SAM" id="MobiDB-lite"/>
    </source>
</evidence>
<gene>
    <name evidence="2" type="ORF">SK128_009956</name>
</gene>
<feature type="region of interest" description="Disordered" evidence="1">
    <location>
        <begin position="58"/>
        <end position="77"/>
    </location>
</feature>
<dbReference type="EMBL" id="JAXCGZ010023286">
    <property type="protein sequence ID" value="KAK7014430.1"/>
    <property type="molecule type" value="Genomic_DNA"/>
</dbReference>
<sequence length="122" mass="13893">MTQLHINVHVVSRDEHNSKWTEVESVISQIGRIVEMDVLHSGCYASDPYNSYNCSRRNSLDSYESSHSSSSEDSFPSFTEMTLRVNEDYCYGNGHAETTRYIPGFAAIQECDEKSVRSSFSY</sequence>
<protein>
    <submittedName>
        <fullName evidence="2">Uncharacterized protein</fullName>
    </submittedName>
</protein>
<organism evidence="2 3">
    <name type="scientific">Halocaridina rubra</name>
    <name type="common">Hawaiian red shrimp</name>
    <dbReference type="NCBI Taxonomy" id="373956"/>
    <lineage>
        <taxon>Eukaryota</taxon>
        <taxon>Metazoa</taxon>
        <taxon>Ecdysozoa</taxon>
        <taxon>Arthropoda</taxon>
        <taxon>Crustacea</taxon>
        <taxon>Multicrustacea</taxon>
        <taxon>Malacostraca</taxon>
        <taxon>Eumalacostraca</taxon>
        <taxon>Eucarida</taxon>
        <taxon>Decapoda</taxon>
        <taxon>Pleocyemata</taxon>
        <taxon>Caridea</taxon>
        <taxon>Atyoidea</taxon>
        <taxon>Atyidae</taxon>
        <taxon>Halocaridina</taxon>
    </lineage>
</organism>
<dbReference type="AlphaFoldDB" id="A0AAN8WEQ4"/>